<dbReference type="EMBL" id="LT854267">
    <property type="protein sequence ID" value="SMR62308.1"/>
    <property type="molecule type" value="Genomic_DNA"/>
</dbReference>
<protein>
    <submittedName>
        <fullName evidence="3">Uncharacterized protein</fullName>
    </submittedName>
</protein>
<evidence type="ECO:0000256" key="2">
    <source>
        <dbReference type="SAM" id="MobiDB-lite"/>
    </source>
</evidence>
<dbReference type="Proteomes" id="UP000245764">
    <property type="component" value="Chromosome 15"/>
</dbReference>
<accession>A0A2H1H947</accession>
<evidence type="ECO:0000256" key="1">
    <source>
        <dbReference type="SAM" id="Coils"/>
    </source>
</evidence>
<keyword evidence="1" id="KW-0175">Coiled coil</keyword>
<evidence type="ECO:0000313" key="3">
    <source>
        <dbReference type="EMBL" id="SMR62308.1"/>
    </source>
</evidence>
<reference evidence="4" key="1">
    <citation type="submission" date="2017-05" db="EMBL/GenBank/DDBJ databases">
        <authorList>
            <person name="Song R."/>
            <person name="Chenine A.L."/>
            <person name="Ruprecht R.M."/>
        </authorList>
    </citation>
    <scope>NUCLEOTIDE SEQUENCE [LARGE SCALE GENOMIC DNA]</scope>
</reference>
<feature type="compositionally biased region" description="Polar residues" evidence="2">
    <location>
        <begin position="121"/>
        <end position="133"/>
    </location>
</feature>
<feature type="coiled-coil region" evidence="1">
    <location>
        <begin position="54"/>
        <end position="81"/>
    </location>
</feature>
<gene>
    <name evidence="3" type="ORF">ZT1E4_G11622</name>
</gene>
<evidence type="ECO:0000313" key="4">
    <source>
        <dbReference type="Proteomes" id="UP000245764"/>
    </source>
</evidence>
<feature type="region of interest" description="Disordered" evidence="2">
    <location>
        <begin position="90"/>
        <end position="133"/>
    </location>
</feature>
<name>A0A2H1H947_ZYMTR</name>
<proteinExistence type="predicted"/>
<sequence>MGDIHLIIPDSRSLTIIPDSRSLTIIPDSRSLTITSAGTPGPANDMQWLPEQEIRRLKERMAVLEKVMEQLKAAIPDSQERSYNMVSSIAGTPCPASRFTGDGRLPRSSSIAPQHDWHAMPSSSTFQGDITDG</sequence>
<dbReference type="AlphaFoldDB" id="A0A2H1H947"/>
<organism evidence="3 4">
    <name type="scientific">Zymoseptoria tritici ST99CH_1E4</name>
    <dbReference type="NCBI Taxonomy" id="1276532"/>
    <lineage>
        <taxon>Eukaryota</taxon>
        <taxon>Fungi</taxon>
        <taxon>Dikarya</taxon>
        <taxon>Ascomycota</taxon>
        <taxon>Pezizomycotina</taxon>
        <taxon>Dothideomycetes</taxon>
        <taxon>Dothideomycetidae</taxon>
        <taxon>Mycosphaerellales</taxon>
        <taxon>Mycosphaerellaceae</taxon>
        <taxon>Zymoseptoria</taxon>
    </lineage>
</organism>